<name>A0A378MGQ6_LISGR</name>
<dbReference type="AlphaFoldDB" id="A0A378MGQ6"/>
<evidence type="ECO:0008006" key="3">
    <source>
        <dbReference type="Google" id="ProtNLM"/>
    </source>
</evidence>
<dbReference type="Gene3D" id="1.10.260.40">
    <property type="entry name" value="lambda repressor-like DNA-binding domains"/>
    <property type="match status" value="1"/>
</dbReference>
<dbReference type="EMBL" id="UGPG01000001">
    <property type="protein sequence ID" value="STY45528.1"/>
    <property type="molecule type" value="Genomic_DNA"/>
</dbReference>
<protein>
    <recommendedName>
        <fullName evidence="3">HTH cro/C1-type domain-containing protein</fullName>
    </recommendedName>
</protein>
<dbReference type="GO" id="GO:0003677">
    <property type="term" value="F:DNA binding"/>
    <property type="evidence" value="ECO:0007669"/>
    <property type="project" value="InterPro"/>
</dbReference>
<dbReference type="RefSeq" id="WP_115346364.1">
    <property type="nucleotide sequence ID" value="NZ_UGPG01000001.1"/>
</dbReference>
<reference evidence="1 2" key="1">
    <citation type="submission" date="2018-06" db="EMBL/GenBank/DDBJ databases">
        <authorList>
            <consortium name="Pathogen Informatics"/>
            <person name="Doyle S."/>
        </authorList>
    </citation>
    <scope>NUCLEOTIDE SEQUENCE [LARGE SCALE GENOMIC DNA]</scope>
    <source>
        <strain evidence="2">NCTC 10815</strain>
    </source>
</reference>
<accession>A0A378MGQ6</accession>
<proteinExistence type="predicted"/>
<dbReference type="Proteomes" id="UP000254879">
    <property type="component" value="Unassembled WGS sequence"/>
</dbReference>
<gene>
    <name evidence="1" type="ORF">NCTC10815_02908</name>
</gene>
<evidence type="ECO:0000313" key="1">
    <source>
        <dbReference type="EMBL" id="STY45528.1"/>
    </source>
</evidence>
<dbReference type="InterPro" id="IPR010982">
    <property type="entry name" value="Lambda_DNA-bd_dom_sf"/>
</dbReference>
<evidence type="ECO:0000313" key="2">
    <source>
        <dbReference type="Proteomes" id="UP000254879"/>
    </source>
</evidence>
<sequence length="72" mass="8138">MHAIDQLLRQYNSNRNKLSKSSGISPTTLSNIVNRGTPIDKIDAGLLKALATETNQLMDDVYEQLRDYEETQ</sequence>
<organism evidence="1 2">
    <name type="scientific">Listeria grayi</name>
    <name type="common">Listeria murrayi</name>
    <dbReference type="NCBI Taxonomy" id="1641"/>
    <lineage>
        <taxon>Bacteria</taxon>
        <taxon>Bacillati</taxon>
        <taxon>Bacillota</taxon>
        <taxon>Bacilli</taxon>
        <taxon>Bacillales</taxon>
        <taxon>Listeriaceae</taxon>
        <taxon>Listeria</taxon>
    </lineage>
</organism>